<evidence type="ECO:0000259" key="2">
    <source>
        <dbReference type="PROSITE" id="PS00028"/>
    </source>
</evidence>
<gene>
    <name evidence="3" type="ORF">ZHAS_00020653</name>
</gene>
<dbReference type="PANTHER" id="PTHR21354">
    <property type="entry name" value="ZINC FINGER PROTEIN 511"/>
    <property type="match status" value="1"/>
</dbReference>
<dbReference type="InterPro" id="IPR013087">
    <property type="entry name" value="Znf_C2H2_type"/>
</dbReference>
<feature type="domain" description="C2H2-type" evidence="2">
    <location>
        <begin position="88"/>
        <end position="109"/>
    </location>
</feature>
<name>A0A084WQB0_ANOSI</name>
<dbReference type="PROSITE" id="PS00028">
    <property type="entry name" value="ZINC_FINGER_C2H2_1"/>
    <property type="match status" value="1"/>
</dbReference>
<evidence type="ECO:0000313" key="3">
    <source>
        <dbReference type="EMBL" id="KFB52404.1"/>
    </source>
</evidence>
<dbReference type="STRING" id="74873.A0A084WQB0"/>
<evidence type="ECO:0000313" key="5">
    <source>
        <dbReference type="Proteomes" id="UP000030765"/>
    </source>
</evidence>
<dbReference type="PANTHER" id="PTHR21354:SF0">
    <property type="entry name" value="ZINC FINGER PROTEIN 511"/>
    <property type="match status" value="1"/>
</dbReference>
<evidence type="ECO:0000313" key="4">
    <source>
        <dbReference type="EnsemblMetazoa" id="ASIC020653-PA"/>
    </source>
</evidence>
<protein>
    <submittedName>
        <fullName evidence="3">AGAP010941-PA-like protein</fullName>
    </submittedName>
</protein>
<dbReference type="OMA" id="YRFDQGK"/>
<dbReference type="SMART" id="SM00355">
    <property type="entry name" value="ZnF_C2H2"/>
    <property type="match status" value="3"/>
</dbReference>
<dbReference type="EMBL" id="KE525389">
    <property type="protein sequence ID" value="KFB52404.1"/>
    <property type="molecule type" value="Genomic_DNA"/>
</dbReference>
<accession>A0A084WQB0</accession>
<dbReference type="InterPro" id="IPR039258">
    <property type="entry name" value="ZNF511"/>
</dbReference>
<feature type="compositionally biased region" description="Polar residues" evidence="1">
    <location>
        <begin position="171"/>
        <end position="190"/>
    </location>
</feature>
<dbReference type="EMBL" id="ATLV01025458">
    <property type="status" value="NOT_ANNOTATED_CDS"/>
    <property type="molecule type" value="Genomic_DNA"/>
</dbReference>
<dbReference type="EnsemblMetazoa" id="ASIC020653-RA">
    <property type="protein sequence ID" value="ASIC020653-PA"/>
    <property type="gene ID" value="ASIC020653"/>
</dbReference>
<organism evidence="3">
    <name type="scientific">Anopheles sinensis</name>
    <name type="common">Mosquito</name>
    <dbReference type="NCBI Taxonomy" id="74873"/>
    <lineage>
        <taxon>Eukaryota</taxon>
        <taxon>Metazoa</taxon>
        <taxon>Ecdysozoa</taxon>
        <taxon>Arthropoda</taxon>
        <taxon>Hexapoda</taxon>
        <taxon>Insecta</taxon>
        <taxon>Pterygota</taxon>
        <taxon>Neoptera</taxon>
        <taxon>Endopterygota</taxon>
        <taxon>Diptera</taxon>
        <taxon>Nematocera</taxon>
        <taxon>Culicoidea</taxon>
        <taxon>Culicidae</taxon>
        <taxon>Anophelinae</taxon>
        <taxon>Anopheles</taxon>
    </lineage>
</organism>
<sequence length="244" mass="28039">MEFTPKETVLKLLKSYAVGRRTPDDEFFREGNFYLKPFVQLGVLSEIPVVESDPEDVEILCNVPDCNFICQSVLDYESHYNAQHRYTCGECKKTLPNAHLLDLHLSETHDSYFAAQVQAGKQLMYACFLEECNHLSIDPAARKDHCIREHKFPHNFRFDKKSNLHQRLLKQQVSGSPESNETAMDTTPTSVDPKEVPVPKCRKNFSFGHSKQRTFKPTKSTVKKCEILESNQMVVDLLESLPKE</sequence>
<dbReference type="AlphaFoldDB" id="A0A084WQB0"/>
<proteinExistence type="predicted"/>
<dbReference type="OrthoDB" id="18440at2759"/>
<reference evidence="4" key="2">
    <citation type="submission" date="2020-05" db="UniProtKB">
        <authorList>
            <consortium name="EnsemblMetazoa"/>
        </authorList>
    </citation>
    <scope>IDENTIFICATION</scope>
</reference>
<evidence type="ECO:0000256" key="1">
    <source>
        <dbReference type="SAM" id="MobiDB-lite"/>
    </source>
</evidence>
<dbReference type="Proteomes" id="UP000030765">
    <property type="component" value="Unassembled WGS sequence"/>
</dbReference>
<feature type="region of interest" description="Disordered" evidence="1">
    <location>
        <begin position="171"/>
        <end position="197"/>
    </location>
</feature>
<keyword evidence="5" id="KW-1185">Reference proteome</keyword>
<reference evidence="3 5" key="1">
    <citation type="journal article" date="2014" name="BMC Genomics">
        <title>Genome sequence of Anopheles sinensis provides insight into genetics basis of mosquito competence for malaria parasites.</title>
        <authorList>
            <person name="Zhou D."/>
            <person name="Zhang D."/>
            <person name="Ding G."/>
            <person name="Shi L."/>
            <person name="Hou Q."/>
            <person name="Ye Y."/>
            <person name="Xu Y."/>
            <person name="Zhou H."/>
            <person name="Xiong C."/>
            <person name="Li S."/>
            <person name="Yu J."/>
            <person name="Hong S."/>
            <person name="Yu X."/>
            <person name="Zou P."/>
            <person name="Chen C."/>
            <person name="Chang X."/>
            <person name="Wang W."/>
            <person name="Lv Y."/>
            <person name="Sun Y."/>
            <person name="Ma L."/>
            <person name="Shen B."/>
            <person name="Zhu C."/>
        </authorList>
    </citation>
    <scope>NUCLEOTIDE SEQUENCE [LARGE SCALE GENOMIC DNA]</scope>
</reference>
<dbReference type="VEuPathDB" id="VectorBase:ASIC020653"/>
<dbReference type="VEuPathDB" id="VectorBase:ASIS001007"/>